<protein>
    <submittedName>
        <fullName evidence="4">Uncharacterized protein</fullName>
    </submittedName>
</protein>
<feature type="domain" description="BHLH" evidence="3">
    <location>
        <begin position="22"/>
        <end position="80"/>
    </location>
</feature>
<dbReference type="InterPro" id="IPR035965">
    <property type="entry name" value="PAS-like_dom_sf"/>
</dbReference>
<dbReference type="InterPro" id="IPR011598">
    <property type="entry name" value="bHLH_dom"/>
</dbReference>
<dbReference type="Pfam" id="PF13426">
    <property type="entry name" value="PAS_9"/>
    <property type="match status" value="1"/>
</dbReference>
<dbReference type="Gene3D" id="4.10.280.10">
    <property type="entry name" value="Helix-loop-helix DNA-binding domain"/>
    <property type="match status" value="1"/>
</dbReference>
<dbReference type="NCBIfam" id="TIGR00229">
    <property type="entry name" value="sensory_box"/>
    <property type="match status" value="1"/>
</dbReference>
<dbReference type="InterPro" id="IPR000014">
    <property type="entry name" value="PAS"/>
</dbReference>
<feature type="compositionally biased region" description="Low complexity" evidence="1">
    <location>
        <begin position="593"/>
        <end position="651"/>
    </location>
</feature>
<feature type="domain" description="PAS" evidence="2">
    <location>
        <begin position="143"/>
        <end position="185"/>
    </location>
</feature>
<dbReference type="Pfam" id="PF00010">
    <property type="entry name" value="HLH"/>
    <property type="match status" value="1"/>
</dbReference>
<dbReference type="Gene3D" id="3.30.450.20">
    <property type="entry name" value="PAS domain"/>
    <property type="match status" value="2"/>
</dbReference>
<feature type="region of interest" description="Disordered" evidence="1">
    <location>
        <begin position="524"/>
        <end position="548"/>
    </location>
</feature>
<dbReference type="PROSITE" id="PS50888">
    <property type="entry name" value="BHLH"/>
    <property type="match status" value="1"/>
</dbReference>
<dbReference type="InterPro" id="IPR050933">
    <property type="entry name" value="Circadian_TF"/>
</dbReference>
<evidence type="ECO:0000313" key="4">
    <source>
        <dbReference type="EMBL" id="CAF0766996.1"/>
    </source>
</evidence>
<dbReference type="AlphaFoldDB" id="A0A813QHJ2"/>
<comment type="caution">
    <text evidence="4">The sequence shown here is derived from an EMBL/GenBank/DDBJ whole genome shotgun (WGS) entry which is preliminary data.</text>
</comment>
<dbReference type="SMART" id="SM00091">
    <property type="entry name" value="PAS"/>
    <property type="match status" value="2"/>
</dbReference>
<organism evidence="4 5">
    <name type="scientific">Adineta steineri</name>
    <dbReference type="NCBI Taxonomy" id="433720"/>
    <lineage>
        <taxon>Eukaryota</taxon>
        <taxon>Metazoa</taxon>
        <taxon>Spiralia</taxon>
        <taxon>Gnathifera</taxon>
        <taxon>Rotifera</taxon>
        <taxon>Eurotatoria</taxon>
        <taxon>Bdelloidea</taxon>
        <taxon>Adinetida</taxon>
        <taxon>Adinetidae</taxon>
        <taxon>Adineta</taxon>
    </lineage>
</organism>
<evidence type="ECO:0000259" key="3">
    <source>
        <dbReference type="PROSITE" id="PS50888"/>
    </source>
</evidence>
<dbReference type="SUPFAM" id="SSF47459">
    <property type="entry name" value="HLH, helix-loop-helix DNA-binding domain"/>
    <property type="match status" value="1"/>
</dbReference>
<dbReference type="SUPFAM" id="SSF55785">
    <property type="entry name" value="PYP-like sensor domain (PAS domain)"/>
    <property type="match status" value="2"/>
</dbReference>
<feature type="compositionally biased region" description="Low complexity" evidence="1">
    <location>
        <begin position="571"/>
        <end position="585"/>
    </location>
</feature>
<feature type="domain" description="PAS" evidence="2">
    <location>
        <begin position="250"/>
        <end position="311"/>
    </location>
</feature>
<dbReference type="CDD" id="cd00130">
    <property type="entry name" value="PAS"/>
    <property type="match status" value="2"/>
</dbReference>
<feature type="compositionally biased region" description="Polar residues" evidence="1">
    <location>
        <begin position="530"/>
        <end position="539"/>
    </location>
</feature>
<proteinExistence type="predicted"/>
<dbReference type="SMART" id="SM00353">
    <property type="entry name" value="HLH"/>
    <property type="match status" value="1"/>
</dbReference>
<sequence>MDTTNKKSKREHSKEESKRSPAKRKFRNENEKRRRDLFSQLISSLENILNIDKKPSSTDQTNKLDKASILRETAIYLKNHQNDLTIQITAPSTSCRTTNEQTDEVVDFSWKPPSNLVTTDEWTQIAIEAMGCFFLVAKPDPYNGQIVHVSKNISSLLDYSHNELLNRSLFELILPRDHDQLRDYLLKDHRIIEKCNLSWRRGTADECEECTIIGAFRQVSKKNDENDEKYLMSIVKVNTIDRTLTINDDNSINEFTTRLNLRGRFVHVDSKARQILGYNSYELIGYTYFDFVHPDDLSIMTRAYQLWKDNGSGTSEPYRFLSKGQQWIFLQTTCQAQINSWTGKPESYICTTNLLPNSTNFLQKQPSTFSQTTISNNEESNIFRLTLNLVQSPLTTNTVLLANQQIRSPSSDSQITSFLSQLDNETYRTNIREKLNERRLCKQAEMRVREEEINVIEDILQFINEYESKRLLRSSLRTTNPRLHNLPMIINSPLSSYQTTTTNPEGFNIQQFETTTDPTLIQSPLAGSFEESSPRSVHNLSREPHHPNLLIKDEPLIDPLASSLFSPQQGPFSIPSPTTPFSIPSRPSPMTPAPLSVSPISSSPYPRSISPPINNSTTNDATTNDATNVIPSTASSSSSSSSSTEQTTKKSSYNRSLPKSLVS</sequence>
<dbReference type="Pfam" id="PF14598">
    <property type="entry name" value="PAS_11"/>
    <property type="match status" value="1"/>
</dbReference>
<feature type="region of interest" description="Disordered" evidence="1">
    <location>
        <begin position="561"/>
        <end position="663"/>
    </location>
</feature>
<evidence type="ECO:0000259" key="2">
    <source>
        <dbReference type="PROSITE" id="PS50112"/>
    </source>
</evidence>
<dbReference type="Proteomes" id="UP000663891">
    <property type="component" value="Unassembled WGS sequence"/>
</dbReference>
<feature type="region of interest" description="Disordered" evidence="1">
    <location>
        <begin position="1"/>
        <end position="32"/>
    </location>
</feature>
<name>A0A813QHJ2_9BILA</name>
<accession>A0A813QHJ2</accession>
<dbReference type="PROSITE" id="PS50112">
    <property type="entry name" value="PAS"/>
    <property type="match status" value="2"/>
</dbReference>
<dbReference type="InterPro" id="IPR036638">
    <property type="entry name" value="HLH_DNA-bd_sf"/>
</dbReference>
<feature type="compositionally biased region" description="Basic residues" evidence="1">
    <location>
        <begin position="1"/>
        <end position="11"/>
    </location>
</feature>
<evidence type="ECO:0000313" key="5">
    <source>
        <dbReference type="Proteomes" id="UP000663891"/>
    </source>
</evidence>
<dbReference type="OrthoDB" id="411251at2759"/>
<feature type="compositionally biased region" description="Polar residues" evidence="1">
    <location>
        <begin position="653"/>
        <end position="663"/>
    </location>
</feature>
<dbReference type="GO" id="GO:0046983">
    <property type="term" value="F:protein dimerization activity"/>
    <property type="evidence" value="ECO:0007669"/>
    <property type="project" value="InterPro"/>
</dbReference>
<evidence type="ECO:0000256" key="1">
    <source>
        <dbReference type="SAM" id="MobiDB-lite"/>
    </source>
</evidence>
<dbReference type="EMBL" id="CAJNON010000010">
    <property type="protein sequence ID" value="CAF0766996.1"/>
    <property type="molecule type" value="Genomic_DNA"/>
</dbReference>
<reference evidence="4" key="1">
    <citation type="submission" date="2021-02" db="EMBL/GenBank/DDBJ databases">
        <authorList>
            <person name="Nowell W R."/>
        </authorList>
    </citation>
    <scope>NUCLEOTIDE SEQUENCE</scope>
</reference>
<dbReference type="PANTHER" id="PTHR23042">
    <property type="entry name" value="CIRCADIAN PROTEIN CLOCK/ARNT/BMAL/PAS"/>
    <property type="match status" value="1"/>
</dbReference>
<gene>
    <name evidence="4" type="ORF">VCS650_LOCUS2147</name>
</gene>